<evidence type="ECO:0000313" key="16">
    <source>
        <dbReference type="EMBL" id="KAJ1218625.1"/>
    </source>
</evidence>
<proteinExistence type="predicted"/>
<feature type="domain" description="Sushi" evidence="15">
    <location>
        <begin position="481"/>
        <end position="540"/>
    </location>
</feature>
<keyword evidence="2 10" id="KW-0245">EGF-like domain</keyword>
<dbReference type="InterPro" id="IPR000742">
    <property type="entry name" value="EGF"/>
</dbReference>
<feature type="signal peptide" evidence="13">
    <location>
        <begin position="1"/>
        <end position="28"/>
    </location>
</feature>
<feature type="domain" description="EGF-like" evidence="14">
    <location>
        <begin position="74"/>
        <end position="113"/>
    </location>
</feature>
<evidence type="ECO:0000256" key="8">
    <source>
        <dbReference type="ARBA" id="ARBA00023157"/>
    </source>
</evidence>
<dbReference type="InterPro" id="IPR035976">
    <property type="entry name" value="Sushi/SCR/CCP_sf"/>
</dbReference>
<dbReference type="PROSITE" id="PS01186">
    <property type="entry name" value="EGF_2"/>
    <property type="match status" value="1"/>
</dbReference>
<protein>
    <recommendedName>
        <fullName evidence="18">Sushi domain-containing protein 1</fullName>
    </recommendedName>
</protein>
<dbReference type="AlphaFoldDB" id="A0AAV7X318"/>
<organism evidence="16 17">
    <name type="scientific">Pleurodeles waltl</name>
    <name type="common">Iberian ribbed newt</name>
    <dbReference type="NCBI Taxonomy" id="8319"/>
    <lineage>
        <taxon>Eukaryota</taxon>
        <taxon>Metazoa</taxon>
        <taxon>Chordata</taxon>
        <taxon>Craniata</taxon>
        <taxon>Vertebrata</taxon>
        <taxon>Euteleostomi</taxon>
        <taxon>Amphibia</taxon>
        <taxon>Batrachia</taxon>
        <taxon>Caudata</taxon>
        <taxon>Salamandroidea</taxon>
        <taxon>Salamandridae</taxon>
        <taxon>Pleurodelinae</taxon>
        <taxon>Pleurodeles</taxon>
    </lineage>
</organism>
<comment type="caution">
    <text evidence="16">The sequence shown here is derived from an EMBL/GenBank/DDBJ whole genome shotgun (WGS) entry which is preliminary data.</text>
</comment>
<dbReference type="Pfam" id="PF23144">
    <property type="entry name" value="Fn3_PTPRU"/>
    <property type="match status" value="1"/>
</dbReference>
<dbReference type="GO" id="GO:0005509">
    <property type="term" value="F:calcium ion binding"/>
    <property type="evidence" value="ECO:0007669"/>
    <property type="project" value="InterPro"/>
</dbReference>
<feature type="chain" id="PRO_5043619627" description="Sushi domain-containing protein 1" evidence="13">
    <location>
        <begin position="29"/>
        <end position="1163"/>
    </location>
</feature>
<dbReference type="PROSITE" id="PS00010">
    <property type="entry name" value="ASX_HYDROXYL"/>
    <property type="match status" value="2"/>
</dbReference>
<dbReference type="CDD" id="cd00054">
    <property type="entry name" value="EGF_CA"/>
    <property type="match status" value="2"/>
</dbReference>
<evidence type="ECO:0000256" key="3">
    <source>
        <dbReference type="ARBA" id="ARBA00022692"/>
    </source>
</evidence>
<keyword evidence="9" id="KW-0325">Glycoprotein</keyword>
<keyword evidence="11" id="KW-0768">Sushi</keyword>
<evidence type="ECO:0000256" key="5">
    <source>
        <dbReference type="ARBA" id="ARBA00022737"/>
    </source>
</evidence>
<evidence type="ECO:0000259" key="14">
    <source>
        <dbReference type="PROSITE" id="PS50026"/>
    </source>
</evidence>
<feature type="domain" description="EGF-like" evidence="14">
    <location>
        <begin position="128"/>
        <end position="165"/>
    </location>
</feature>
<dbReference type="SMART" id="SM00179">
    <property type="entry name" value="EGF_CA"/>
    <property type="match status" value="2"/>
</dbReference>
<evidence type="ECO:0000256" key="13">
    <source>
        <dbReference type="SAM" id="SignalP"/>
    </source>
</evidence>
<dbReference type="InterPro" id="IPR000152">
    <property type="entry name" value="EGF-type_Asp/Asn_hydroxyl_site"/>
</dbReference>
<dbReference type="EMBL" id="JANPWB010000001">
    <property type="protein sequence ID" value="KAJ1218625.1"/>
    <property type="molecule type" value="Genomic_DNA"/>
</dbReference>
<dbReference type="SMART" id="SM00181">
    <property type="entry name" value="EGF"/>
    <property type="match status" value="3"/>
</dbReference>
<dbReference type="Gene3D" id="2.10.25.10">
    <property type="entry name" value="Laminin"/>
    <property type="match status" value="2"/>
</dbReference>
<dbReference type="PROSITE" id="PS50026">
    <property type="entry name" value="EGF_3"/>
    <property type="match status" value="2"/>
</dbReference>
<dbReference type="InterPro" id="IPR001881">
    <property type="entry name" value="EGF-like_Ca-bd_dom"/>
</dbReference>
<feature type="domain" description="Sushi" evidence="15">
    <location>
        <begin position="301"/>
        <end position="360"/>
    </location>
</feature>
<keyword evidence="4 13" id="KW-0732">Signal</keyword>
<evidence type="ECO:0000256" key="11">
    <source>
        <dbReference type="PROSITE-ProRule" id="PRU00302"/>
    </source>
</evidence>
<comment type="subcellular location">
    <subcellularLocation>
        <location evidence="1">Membrane</location>
        <topology evidence="1">Single-pass type I membrane protein</topology>
    </subcellularLocation>
</comment>
<dbReference type="InterPro" id="IPR036116">
    <property type="entry name" value="FN3_sf"/>
</dbReference>
<dbReference type="CDD" id="cd00033">
    <property type="entry name" value="CCP"/>
    <property type="match status" value="9"/>
</dbReference>
<evidence type="ECO:0000256" key="6">
    <source>
        <dbReference type="ARBA" id="ARBA00022989"/>
    </source>
</evidence>
<feature type="transmembrane region" description="Helical" evidence="12">
    <location>
        <begin position="1137"/>
        <end position="1160"/>
    </location>
</feature>
<reference evidence="16" key="1">
    <citation type="journal article" date="2022" name="bioRxiv">
        <title>Sequencing and chromosome-scale assembly of the giantPleurodeles waltlgenome.</title>
        <authorList>
            <person name="Brown T."/>
            <person name="Elewa A."/>
            <person name="Iarovenko S."/>
            <person name="Subramanian E."/>
            <person name="Araus A.J."/>
            <person name="Petzold A."/>
            <person name="Susuki M."/>
            <person name="Suzuki K.-i.T."/>
            <person name="Hayashi T."/>
            <person name="Toyoda A."/>
            <person name="Oliveira C."/>
            <person name="Osipova E."/>
            <person name="Leigh N.D."/>
            <person name="Simon A."/>
            <person name="Yun M.H."/>
        </authorList>
    </citation>
    <scope>NUCLEOTIDE SEQUENCE</scope>
    <source>
        <strain evidence="16">20211129_DDA</strain>
        <tissue evidence="16">Liver</tissue>
    </source>
</reference>
<keyword evidence="17" id="KW-1185">Reference proteome</keyword>
<keyword evidence="7 12" id="KW-0472">Membrane</keyword>
<evidence type="ECO:0000259" key="15">
    <source>
        <dbReference type="PROSITE" id="PS50923"/>
    </source>
</evidence>
<dbReference type="InterPro" id="IPR018097">
    <property type="entry name" value="EGF_Ca-bd_CS"/>
</dbReference>
<accession>A0AAV7X318</accession>
<dbReference type="SUPFAM" id="SSF57196">
    <property type="entry name" value="EGF/Laminin"/>
    <property type="match status" value="2"/>
</dbReference>
<dbReference type="PANTHER" id="PTHR24051:SF5">
    <property type="entry name" value="SUSHI DOMAIN-CONTAINING PROTEIN 1"/>
    <property type="match status" value="1"/>
</dbReference>
<dbReference type="PROSITE" id="PS51257">
    <property type="entry name" value="PROKAR_LIPOPROTEIN"/>
    <property type="match status" value="1"/>
</dbReference>
<gene>
    <name evidence="16" type="ORF">NDU88_006203</name>
</gene>
<keyword evidence="5" id="KW-0677">Repeat</keyword>
<dbReference type="PROSITE" id="PS50923">
    <property type="entry name" value="SUSHI"/>
    <property type="match status" value="9"/>
</dbReference>
<comment type="caution">
    <text evidence="10">Lacks conserved residue(s) required for the propagation of feature annotation.</text>
</comment>
<feature type="domain" description="Sushi" evidence="15">
    <location>
        <begin position="361"/>
        <end position="420"/>
    </location>
</feature>
<dbReference type="SMART" id="SM00032">
    <property type="entry name" value="CCP"/>
    <property type="match status" value="9"/>
</dbReference>
<dbReference type="InterPro" id="IPR049883">
    <property type="entry name" value="NOTCH1_EGF-like"/>
</dbReference>
<dbReference type="FunFam" id="2.10.25.10:FF:000038">
    <property type="entry name" value="Fibrillin 2"/>
    <property type="match status" value="1"/>
</dbReference>
<evidence type="ECO:0008006" key="18">
    <source>
        <dbReference type="Google" id="ProtNLM"/>
    </source>
</evidence>
<feature type="domain" description="Sushi" evidence="15">
    <location>
        <begin position="661"/>
        <end position="720"/>
    </location>
</feature>
<evidence type="ECO:0000256" key="2">
    <source>
        <dbReference type="ARBA" id="ARBA00022536"/>
    </source>
</evidence>
<evidence type="ECO:0000256" key="10">
    <source>
        <dbReference type="PROSITE-ProRule" id="PRU00076"/>
    </source>
</evidence>
<name>A0AAV7X318_PLEWA</name>
<dbReference type="InterPro" id="IPR051622">
    <property type="entry name" value="R-tyr_protein_phosphatases"/>
</dbReference>
<feature type="domain" description="Sushi" evidence="15">
    <location>
        <begin position="181"/>
        <end position="240"/>
    </location>
</feature>
<evidence type="ECO:0000256" key="4">
    <source>
        <dbReference type="ARBA" id="ARBA00022729"/>
    </source>
</evidence>
<evidence type="ECO:0000256" key="7">
    <source>
        <dbReference type="ARBA" id="ARBA00023136"/>
    </source>
</evidence>
<keyword evidence="8" id="KW-1015">Disulfide bond</keyword>
<evidence type="ECO:0000256" key="9">
    <source>
        <dbReference type="ARBA" id="ARBA00023180"/>
    </source>
</evidence>
<dbReference type="PANTHER" id="PTHR24051">
    <property type="entry name" value="SUSHI DOMAIN-CONTAINING PROTEIN 1"/>
    <property type="match status" value="1"/>
</dbReference>
<dbReference type="InterPro" id="IPR057598">
    <property type="entry name" value="Fn3_PTPRU"/>
</dbReference>
<evidence type="ECO:0000256" key="12">
    <source>
        <dbReference type="SAM" id="Phobius"/>
    </source>
</evidence>
<evidence type="ECO:0000256" key="1">
    <source>
        <dbReference type="ARBA" id="ARBA00004479"/>
    </source>
</evidence>
<feature type="domain" description="Sushi" evidence="15">
    <location>
        <begin position="421"/>
        <end position="480"/>
    </location>
</feature>
<dbReference type="SUPFAM" id="SSF57535">
    <property type="entry name" value="Complement control module/SCR domain"/>
    <property type="match status" value="9"/>
</dbReference>
<feature type="domain" description="Sushi" evidence="15">
    <location>
        <begin position="601"/>
        <end position="660"/>
    </location>
</feature>
<sequence length="1163" mass="128236">MVTRVKQAEPPVPGWATLLLVLLGCCWGLPVRHAGGVDFCSSCHSSATCFQESGKSVCICNYGFIGNGRTYCNDKDECQIGASNICGNHSACHNTYGSFYCTCQEGFQPTNNNRNNTYIPNDGTYCKDIDECTISGLCGYGATCKNTHGSYECYCMEGYTTRNGYQPFRTDWNVTGSCTEVDCGIPLAVRNTFIDSKNKTTFGSSVTYRCQKGFVSDRDSSTFICSARGKWEGSSLVCTEIDCGRPPEIENSKMTVDNNTVFGSKVQYDCVDGFYSESGTNVSTCSEHGIWETPSLSCKAVDCGEPPLILKALAGPYNSTSYGSAIVYECQHGYTTEGGNTTAVCNAGGQWEGADLICKAVACGEPPLFPNALASQQSGTTYGSAIVYECENGYTLEGGNTTAVCNAQGQWEGAAPFCRAMDCGEPPSIPNASARPYSNTTYQSMVEYACHNGYIFESGNHTAECNSTGQWNGATIICRAVECGAPPSFPNASTGPYSNTTYRSVVVYECQNGYSAESGNHTAVCNGKGRWEGADPVCREIDCGAPPVIPHTKMIWNKTTNLGSVVDYKCLDGFHSVRNSSRSRCTAHRSWENITFSCLAIDCGRPPLIPHAQLIWDNSSGAGSVAMYVCEKGFRRANGRNVSHCTSNGSWEVPDVICKEIYCGIPKNIEHAELLWSGNRTVGSKAHFVCKNGFTKSGGKNYSVCTDEGVWEANTLTCTAEKIDIIGNLTLINETCLRWRKASGSAAWKLLYLVHVEGRRWHQKEFLHTISFNFTAERKSSTICLRLHPGTNYTVNVTAVSTEGSILWRTLTIPTIVKKSIFNATALNETCLQWRGADAEEMYLFHVWGSRWYQKDFFHKMVFNVTTDTRTPLVCLDLRPGTNYTVTITAMSSQSSVTLFMTTRIAVKKSIFNATALNETCLQWRGADAEEMYLFHVWGSRWYQKDFFHKMVFNVTTDARTPLVCLDLRPGTNYTVTITAMSSQSSVALFMTTRIADPPLPEFKFIEAQGLAPKLSFQRAEEKNGPISSYQILVVPFGNKHTFKCDTHVRSGFFSNVTTTEGYVTAEILSKDFVDNLEFSLGDRQYYGEFYNAPLRRGKDYCIILRITSQWNQERTQSCKALAQIKDTSPARQHVTVVGLGSLAVVCFFLFISFSAAWCCKRR</sequence>
<dbReference type="Proteomes" id="UP001066276">
    <property type="component" value="Chromosome 1_1"/>
</dbReference>
<keyword evidence="3 12" id="KW-0812">Transmembrane</keyword>
<dbReference type="PROSITE" id="PS01187">
    <property type="entry name" value="EGF_CA"/>
    <property type="match status" value="1"/>
</dbReference>
<keyword evidence="6 12" id="KW-1133">Transmembrane helix</keyword>
<dbReference type="InterPro" id="IPR000436">
    <property type="entry name" value="Sushi_SCR_CCP_dom"/>
</dbReference>
<dbReference type="GO" id="GO:0016020">
    <property type="term" value="C:membrane"/>
    <property type="evidence" value="ECO:0007669"/>
    <property type="project" value="UniProtKB-SubCell"/>
</dbReference>
<dbReference type="SUPFAM" id="SSF49265">
    <property type="entry name" value="Fibronectin type III"/>
    <property type="match status" value="1"/>
</dbReference>
<feature type="domain" description="Sushi" evidence="15">
    <location>
        <begin position="241"/>
        <end position="300"/>
    </location>
</feature>
<dbReference type="Gene3D" id="2.10.70.10">
    <property type="entry name" value="Complement Module, domain 1"/>
    <property type="match status" value="9"/>
</dbReference>
<feature type="domain" description="Sushi" evidence="15">
    <location>
        <begin position="541"/>
        <end position="600"/>
    </location>
</feature>
<dbReference type="Pfam" id="PF07645">
    <property type="entry name" value="EGF_CA"/>
    <property type="match status" value="2"/>
</dbReference>
<dbReference type="Pfam" id="PF00084">
    <property type="entry name" value="Sushi"/>
    <property type="match status" value="9"/>
</dbReference>
<evidence type="ECO:0000313" key="17">
    <source>
        <dbReference type="Proteomes" id="UP001066276"/>
    </source>
</evidence>